<evidence type="ECO:0000313" key="1">
    <source>
        <dbReference type="EMBL" id="AZP14895.1"/>
    </source>
</evidence>
<gene>
    <name evidence="1" type="ORF">EJC51_01250</name>
</gene>
<sequence>MITLKEIEQEHGGSRLALHNYRRNASFPRPVVAEGSTRVQYRADEVAAWFEANPPSQGKRADLTPRDEGAAMPRTMEQIMSEGVTKPDYLTEKQWVGLTLAVLHGVAEGVERAGFEGWESDLGVAAVAAVRARLDELVNGEGDREL</sequence>
<reference evidence="1 2" key="1">
    <citation type="submission" date="2018-12" db="EMBL/GenBank/DDBJ databases">
        <authorList>
            <person name="Li K."/>
        </authorList>
    </citation>
    <scope>NUCLEOTIDE SEQUENCE [LARGE SCALE GENOMIC DNA]</scope>
    <source>
        <strain evidence="2">CR22</strain>
    </source>
</reference>
<dbReference type="Proteomes" id="UP000280197">
    <property type="component" value="Chromosome"/>
</dbReference>
<dbReference type="RefSeq" id="WP_126269282.1">
    <property type="nucleotide sequence ID" value="NZ_CP034463.1"/>
</dbReference>
<proteinExistence type="predicted"/>
<name>A0A3Q9BUT2_9ACTN</name>
<organism evidence="1 2">
    <name type="scientific">Streptomyces aquilus</name>
    <dbReference type="NCBI Taxonomy" id="2548456"/>
    <lineage>
        <taxon>Bacteria</taxon>
        <taxon>Bacillati</taxon>
        <taxon>Actinomycetota</taxon>
        <taxon>Actinomycetes</taxon>
        <taxon>Kitasatosporales</taxon>
        <taxon>Streptomycetaceae</taxon>
        <taxon>Streptomyces</taxon>
    </lineage>
</organism>
<dbReference type="KEGG" id="saqu:EJC51_01250"/>
<protein>
    <submittedName>
        <fullName evidence="1">Uncharacterized protein</fullName>
    </submittedName>
</protein>
<dbReference type="EMBL" id="CP034463">
    <property type="protein sequence ID" value="AZP14895.1"/>
    <property type="molecule type" value="Genomic_DNA"/>
</dbReference>
<keyword evidence="2" id="KW-1185">Reference proteome</keyword>
<dbReference type="AlphaFoldDB" id="A0A3Q9BUT2"/>
<accession>A0A3Q9BUT2</accession>
<evidence type="ECO:0000313" key="2">
    <source>
        <dbReference type="Proteomes" id="UP000280197"/>
    </source>
</evidence>